<dbReference type="Proteomes" id="UP000028486">
    <property type="component" value="Chromosome"/>
</dbReference>
<dbReference type="PATRIC" id="fig|1244531.5.peg.1429"/>
<evidence type="ECO:0000259" key="1">
    <source>
        <dbReference type="Pfam" id="PF00156"/>
    </source>
</evidence>
<dbReference type="InterPro" id="IPR029057">
    <property type="entry name" value="PRTase-like"/>
</dbReference>
<feature type="domain" description="Phosphoribosyltransferase" evidence="1">
    <location>
        <begin position="18"/>
        <end position="172"/>
    </location>
</feature>
<protein>
    <recommendedName>
        <fullName evidence="1">Phosphoribosyltransferase domain-containing protein</fullName>
    </recommendedName>
</protein>
<dbReference type="eggNOG" id="COG1926">
    <property type="taxonomic scope" value="Bacteria"/>
</dbReference>
<dbReference type="InterPro" id="IPR000836">
    <property type="entry name" value="PRTase_dom"/>
</dbReference>
<evidence type="ECO:0000313" key="3">
    <source>
        <dbReference type="Proteomes" id="UP000028486"/>
    </source>
</evidence>
<keyword evidence="3" id="KW-1185">Reference proteome</keyword>
<evidence type="ECO:0000313" key="2">
    <source>
        <dbReference type="EMBL" id="AII15117.1"/>
    </source>
</evidence>
<dbReference type="SUPFAM" id="SSF53271">
    <property type="entry name" value="PRTase-like"/>
    <property type="match status" value="1"/>
</dbReference>
<organism evidence="2 3">
    <name type="scientific">Campylobacter iguaniorum</name>
    <dbReference type="NCBI Taxonomy" id="1244531"/>
    <lineage>
        <taxon>Bacteria</taxon>
        <taxon>Pseudomonadati</taxon>
        <taxon>Campylobacterota</taxon>
        <taxon>Epsilonproteobacteria</taxon>
        <taxon>Campylobacterales</taxon>
        <taxon>Campylobacteraceae</taxon>
        <taxon>Campylobacter</taxon>
    </lineage>
</organism>
<dbReference type="EMBL" id="CP009043">
    <property type="protein sequence ID" value="AII15117.1"/>
    <property type="molecule type" value="Genomic_DNA"/>
</dbReference>
<dbReference type="Gene3D" id="3.40.50.2020">
    <property type="match status" value="1"/>
</dbReference>
<dbReference type="STRING" id="1244531.CIG2463D_1417"/>
<name>A0A076FCI6_9BACT</name>
<dbReference type="RefSeq" id="WP_038454751.1">
    <property type="nucleotide sequence ID" value="NZ_CP009043.1"/>
</dbReference>
<dbReference type="KEGG" id="caj:CIG1485E_1284"/>
<dbReference type="CDD" id="cd06223">
    <property type="entry name" value="PRTases_typeI"/>
    <property type="match status" value="1"/>
</dbReference>
<reference evidence="3" key="1">
    <citation type="journal article" date="2014" name="Genome Announc.">
        <title>Complete Genome Sequence of Campylobacter iguaniorum Strain 1485ET, Isolated from a Bearded Dragon (Pogona vitticeps).</title>
        <authorList>
            <person name="Gilbert M.J."/>
            <person name="Miller W.G."/>
            <person name="Yee E."/>
            <person name="Kik M."/>
            <person name="Wagenaar J.A."/>
            <person name="Duim B."/>
        </authorList>
    </citation>
    <scope>NUCLEOTIDE SEQUENCE [LARGE SCALE GENOMIC DNA]</scope>
    <source>
        <strain evidence="3">1485E</strain>
    </source>
</reference>
<proteinExistence type="predicted"/>
<sequence>MISPNDLKFENQLDAAEKLLEILPKNELINGDYVIICSSLESVVLADKVATGLGLSYELLFSEQITAPNNPECEVGMVSETEEIVVNEELIKAFNITLDFIYGEAHRKYEEKILKNVYKYRKGKLLWDLKGKNILLIDEGCETGTTALTSIKTLINLEVKSIVYATPLMPLSLVSYLNTLVDSIFCVRKIANFVDVDFYYKNKIDQAPETIMSILEESPYYLPLQK</sequence>
<dbReference type="HOGENOM" id="CLU_083583_1_0_7"/>
<dbReference type="AlphaFoldDB" id="A0A076FCI6"/>
<dbReference type="OrthoDB" id="5421180at2"/>
<accession>A0A076FCI6</accession>
<gene>
    <name evidence="2" type="ORF">CIG1485E_1284</name>
</gene>
<dbReference type="Gene3D" id="3.30.1310.20">
    <property type="entry name" value="PRTase-like"/>
    <property type="match status" value="1"/>
</dbReference>
<dbReference type="Pfam" id="PF00156">
    <property type="entry name" value="Pribosyltran"/>
    <property type="match status" value="1"/>
</dbReference>